<comment type="caution">
    <text evidence="1">The sequence shown here is derived from an EMBL/GenBank/DDBJ whole genome shotgun (WGS) entry which is preliminary data.</text>
</comment>
<proteinExistence type="predicted"/>
<evidence type="ECO:0000313" key="2">
    <source>
        <dbReference type="Proteomes" id="UP000499080"/>
    </source>
</evidence>
<reference evidence="1 2" key="1">
    <citation type="journal article" date="2019" name="Sci. Rep.">
        <title>Orb-weaving spider Araneus ventricosus genome elucidates the spidroin gene catalogue.</title>
        <authorList>
            <person name="Kono N."/>
            <person name="Nakamura H."/>
            <person name="Ohtoshi R."/>
            <person name="Moran D.A.P."/>
            <person name="Shinohara A."/>
            <person name="Yoshida Y."/>
            <person name="Fujiwara M."/>
            <person name="Mori M."/>
            <person name="Tomita M."/>
            <person name="Arakawa K."/>
        </authorList>
    </citation>
    <scope>NUCLEOTIDE SEQUENCE [LARGE SCALE GENOMIC DNA]</scope>
</reference>
<feature type="non-terminal residue" evidence="1">
    <location>
        <position position="182"/>
    </location>
</feature>
<sequence length="182" mass="21395">MNSTFVPTLQDITVKRIALLFYKDPKISRMTECEPFEDPTTEWNDLVNEKVSKLLLPAPLQRRLLAAASSDCLWLARCYALHHKYPLICGDHCQCLERILVNSYLQTSDGLFDEEKFFEDLSQDLRIDMAFRFILALEFAYVQTTVRFMEQNLLRMDDLWKQIDQDGRKCLERDGPKEVKSY</sequence>
<dbReference type="AlphaFoldDB" id="A0A4Y2NSP9"/>
<keyword evidence="2" id="KW-1185">Reference proteome</keyword>
<dbReference type="EMBL" id="BGPR01289126">
    <property type="protein sequence ID" value="GBN42034.1"/>
    <property type="molecule type" value="Genomic_DNA"/>
</dbReference>
<organism evidence="1 2">
    <name type="scientific">Araneus ventricosus</name>
    <name type="common">Orbweaver spider</name>
    <name type="synonym">Epeira ventricosa</name>
    <dbReference type="NCBI Taxonomy" id="182803"/>
    <lineage>
        <taxon>Eukaryota</taxon>
        <taxon>Metazoa</taxon>
        <taxon>Ecdysozoa</taxon>
        <taxon>Arthropoda</taxon>
        <taxon>Chelicerata</taxon>
        <taxon>Arachnida</taxon>
        <taxon>Araneae</taxon>
        <taxon>Araneomorphae</taxon>
        <taxon>Entelegynae</taxon>
        <taxon>Araneoidea</taxon>
        <taxon>Araneidae</taxon>
        <taxon>Araneus</taxon>
    </lineage>
</organism>
<gene>
    <name evidence="1" type="ORF">AVEN_195456_1</name>
</gene>
<protein>
    <submittedName>
        <fullName evidence="1">Uncharacterized protein</fullName>
    </submittedName>
</protein>
<dbReference type="Proteomes" id="UP000499080">
    <property type="component" value="Unassembled WGS sequence"/>
</dbReference>
<accession>A0A4Y2NSP9</accession>
<evidence type="ECO:0000313" key="1">
    <source>
        <dbReference type="EMBL" id="GBN42034.1"/>
    </source>
</evidence>
<name>A0A4Y2NSP9_ARAVE</name>